<organism evidence="1 2">
    <name type="scientific">Planobispora longispora</name>
    <dbReference type="NCBI Taxonomy" id="28887"/>
    <lineage>
        <taxon>Bacteria</taxon>
        <taxon>Bacillati</taxon>
        <taxon>Actinomycetota</taxon>
        <taxon>Actinomycetes</taxon>
        <taxon>Streptosporangiales</taxon>
        <taxon>Streptosporangiaceae</taxon>
        <taxon>Planobispora</taxon>
    </lineage>
</organism>
<evidence type="ECO:0008006" key="3">
    <source>
        <dbReference type="Google" id="ProtNLM"/>
    </source>
</evidence>
<reference evidence="1 2" key="1">
    <citation type="submission" date="2021-01" db="EMBL/GenBank/DDBJ databases">
        <title>Whole genome shotgun sequence of Planobispora longispora NBRC 13918.</title>
        <authorList>
            <person name="Komaki H."/>
            <person name="Tamura T."/>
        </authorList>
    </citation>
    <scope>NUCLEOTIDE SEQUENCE [LARGE SCALE GENOMIC DNA]</scope>
    <source>
        <strain evidence="1 2">NBRC 13918</strain>
    </source>
</reference>
<accession>A0A8J3RS69</accession>
<dbReference type="InterPro" id="IPR036196">
    <property type="entry name" value="Ptyr_pPase_sf"/>
</dbReference>
<evidence type="ECO:0000313" key="1">
    <source>
        <dbReference type="EMBL" id="GIH79236.1"/>
    </source>
</evidence>
<gene>
    <name evidence="1" type="ORF">Plo01_56650</name>
</gene>
<dbReference type="RefSeq" id="WP_203893712.1">
    <property type="nucleotide sequence ID" value="NZ_BOOH01000047.1"/>
</dbReference>
<dbReference type="SUPFAM" id="SSF52788">
    <property type="entry name" value="Phosphotyrosine protein phosphatases I"/>
    <property type="match status" value="1"/>
</dbReference>
<dbReference type="Proteomes" id="UP000616724">
    <property type="component" value="Unassembled WGS sequence"/>
</dbReference>
<sequence length="122" mass="12904">MGGTVLFVCPHGAGKSRIAAAWFAGAAAPDWDATTAGLDPQEQVSVHAPRLLTGSAVEELLDLRLPRPLSAVADPTVVVAIDCPPGSVPGAVEWRLRHTGFDERLSAELRERAERLARELGS</sequence>
<keyword evidence="2" id="KW-1185">Reference proteome</keyword>
<protein>
    <recommendedName>
        <fullName evidence="3">Phosphotyrosine protein phosphatase I domain-containing protein</fullName>
    </recommendedName>
</protein>
<comment type="caution">
    <text evidence="1">The sequence shown here is derived from an EMBL/GenBank/DDBJ whole genome shotgun (WGS) entry which is preliminary data.</text>
</comment>
<dbReference type="AlphaFoldDB" id="A0A8J3RS69"/>
<proteinExistence type="predicted"/>
<dbReference type="Gene3D" id="3.40.50.2300">
    <property type="match status" value="1"/>
</dbReference>
<dbReference type="EMBL" id="BOOH01000047">
    <property type="protein sequence ID" value="GIH79236.1"/>
    <property type="molecule type" value="Genomic_DNA"/>
</dbReference>
<name>A0A8J3RS69_9ACTN</name>
<evidence type="ECO:0000313" key="2">
    <source>
        <dbReference type="Proteomes" id="UP000616724"/>
    </source>
</evidence>